<dbReference type="RefSeq" id="WP_354221491.1">
    <property type="nucleotide sequence ID" value="NZ_JBEPMX010000015.1"/>
</dbReference>
<comment type="caution">
    <text evidence="2">The sequence shown here is derived from an EMBL/GenBank/DDBJ whole genome shotgun (WGS) entry which is preliminary data.</text>
</comment>
<dbReference type="EMBL" id="JBEPMX010000015">
    <property type="protein sequence ID" value="MET3684283.1"/>
    <property type="molecule type" value="Genomic_DNA"/>
</dbReference>
<gene>
    <name evidence="2" type="ORF">ABID56_002409</name>
</gene>
<keyword evidence="1" id="KW-0812">Transmembrane</keyword>
<sequence length="114" mass="13418">MLLKNNNGFILTDALLALSCLMVITTILLPFLIQLHARQSDIEKQHDAYLLMQSQLEERLPITEDKLIDTTYNDHHYTINLSPKDHQTLICIEWMTFNNETDRYCHYTKSVNEH</sequence>
<protein>
    <recommendedName>
        <fullName evidence="4">Type II secretion system protein</fullName>
    </recommendedName>
</protein>
<evidence type="ECO:0008006" key="4">
    <source>
        <dbReference type="Google" id="ProtNLM"/>
    </source>
</evidence>
<name>A0ABV2KXI4_9BACI</name>
<dbReference type="Proteomes" id="UP001549167">
    <property type="component" value="Unassembled WGS sequence"/>
</dbReference>
<organism evidence="2 3">
    <name type="scientific">Alkalibacillus flavidus</name>
    <dbReference type="NCBI Taxonomy" id="546021"/>
    <lineage>
        <taxon>Bacteria</taxon>
        <taxon>Bacillati</taxon>
        <taxon>Bacillota</taxon>
        <taxon>Bacilli</taxon>
        <taxon>Bacillales</taxon>
        <taxon>Bacillaceae</taxon>
        <taxon>Alkalibacillus</taxon>
    </lineage>
</organism>
<proteinExistence type="predicted"/>
<evidence type="ECO:0000313" key="2">
    <source>
        <dbReference type="EMBL" id="MET3684283.1"/>
    </source>
</evidence>
<evidence type="ECO:0000313" key="3">
    <source>
        <dbReference type="Proteomes" id="UP001549167"/>
    </source>
</evidence>
<reference evidence="2 3" key="1">
    <citation type="submission" date="2024-06" db="EMBL/GenBank/DDBJ databases">
        <title>Genomic Encyclopedia of Type Strains, Phase IV (KMG-IV): sequencing the most valuable type-strain genomes for metagenomic binning, comparative biology and taxonomic classification.</title>
        <authorList>
            <person name="Goeker M."/>
        </authorList>
    </citation>
    <scope>NUCLEOTIDE SEQUENCE [LARGE SCALE GENOMIC DNA]</scope>
    <source>
        <strain evidence="2 3">DSM 23520</strain>
    </source>
</reference>
<keyword evidence="1" id="KW-0472">Membrane</keyword>
<evidence type="ECO:0000256" key="1">
    <source>
        <dbReference type="SAM" id="Phobius"/>
    </source>
</evidence>
<accession>A0ABV2KXI4</accession>
<keyword evidence="1" id="KW-1133">Transmembrane helix</keyword>
<feature type="transmembrane region" description="Helical" evidence="1">
    <location>
        <begin position="14"/>
        <end position="35"/>
    </location>
</feature>
<keyword evidence="3" id="KW-1185">Reference proteome</keyword>